<evidence type="ECO:0000256" key="3">
    <source>
        <dbReference type="ARBA" id="ARBA00022692"/>
    </source>
</evidence>
<feature type="transmembrane region" description="Helical" evidence="10">
    <location>
        <begin position="1100"/>
        <end position="1123"/>
    </location>
</feature>
<dbReference type="InterPro" id="IPR017452">
    <property type="entry name" value="GPCR_Rhodpsn_7TM"/>
</dbReference>
<organism evidence="12 13">
    <name type="scientific">Porites lobata</name>
    <dbReference type="NCBI Taxonomy" id="104759"/>
    <lineage>
        <taxon>Eukaryota</taxon>
        <taxon>Metazoa</taxon>
        <taxon>Cnidaria</taxon>
        <taxon>Anthozoa</taxon>
        <taxon>Hexacorallia</taxon>
        <taxon>Scleractinia</taxon>
        <taxon>Fungiina</taxon>
        <taxon>Poritidae</taxon>
        <taxon>Porites</taxon>
    </lineage>
</organism>
<feature type="transmembrane region" description="Helical" evidence="10">
    <location>
        <begin position="504"/>
        <end position="531"/>
    </location>
</feature>
<keyword evidence="6 10" id="KW-0472">Membrane</keyword>
<comment type="caution">
    <text evidence="12">The sequence shown here is derived from an EMBL/GenBank/DDBJ whole genome shotgun (WGS) entry which is preliminary data.</text>
</comment>
<dbReference type="SMART" id="SM01381">
    <property type="entry name" value="7TM_GPCR_Srsx"/>
    <property type="match status" value="1"/>
</dbReference>
<feature type="transmembrane region" description="Helical" evidence="10">
    <location>
        <begin position="472"/>
        <end position="492"/>
    </location>
</feature>
<feature type="transmembrane region" description="Helical" evidence="10">
    <location>
        <begin position="215"/>
        <end position="237"/>
    </location>
</feature>
<feature type="transmembrane region" description="Helical" evidence="10">
    <location>
        <begin position="71"/>
        <end position="92"/>
    </location>
</feature>
<feature type="transmembrane region" description="Helical" evidence="10">
    <location>
        <begin position="6"/>
        <end position="32"/>
    </location>
</feature>
<feature type="domain" description="G-protein coupled receptors family 1 profile" evidence="11">
    <location>
        <begin position="975"/>
        <end position="1209"/>
    </location>
</feature>
<feature type="transmembrane region" description="Helical" evidence="10">
    <location>
        <begin position="1067"/>
        <end position="1088"/>
    </location>
</feature>
<dbReference type="EMBL" id="CALNXK010000139">
    <property type="protein sequence ID" value="CAH3166884.1"/>
    <property type="molecule type" value="Genomic_DNA"/>
</dbReference>
<comment type="similarity">
    <text evidence="9">Belongs to the G-protein coupled receptor 1 family.</text>
</comment>
<feature type="transmembrane region" description="Helical" evidence="10">
    <location>
        <begin position="414"/>
        <end position="436"/>
    </location>
</feature>
<feature type="domain" description="G-protein coupled receptors family 1 profile" evidence="11">
    <location>
        <begin position="293"/>
        <end position="528"/>
    </location>
</feature>
<feature type="domain" description="G-protein coupled receptors family 1 profile" evidence="11">
    <location>
        <begin position="23"/>
        <end position="271"/>
    </location>
</feature>
<evidence type="ECO:0000256" key="5">
    <source>
        <dbReference type="ARBA" id="ARBA00023040"/>
    </source>
</evidence>
<dbReference type="InterPro" id="IPR000276">
    <property type="entry name" value="GPCR_Rhodpsn"/>
</dbReference>
<sequence>MEPSCPIYIAVPLEVLFVLIVMTNSCVCLLVYLYTSLRTYTNGLVVSLAVSDILTGALVLPLYIADVKFDGTAYIVSAIMLTGVANQCAVTLDRYLAIKRPFIYHAVMAKHFWKLIAACWVLPVVISIIPLIYNLSTMNFSAHRIYIFLMQGLCVIVPYIFIFTAYYQIYQQARLIVQRIRRESSLSWRSEDRKRGKKISKDPSSEAKVAKMFSVIAFSFILSWLPVIYLTSVLAAVKHDIKLADPLSPLWLQHSSLFTVALGSMVNPIIYSFFKPDFRRILKNILSVLIVISNFCVCLLVYLRKALRTNTNWLMVSLAVSDILTGGVLLPLYLVLPTSLVTGYVVSMILLSGVANLCAVTYDRYTAIIKPLEYPYRAPKMLKRALLLSWLIPAVYTLLPLFWDTNPDLKIHKAYMVCLQFFGIVVPYIFIVFAYVKMFKQVRQSLRMKKSIESSLRVHKSERKRLSSDYKVAKVFFIVASAFILCWLPIIYITTADIINRLDIIPYSLPIVSFFTIATSSLVNPLMYAFLKPDFKMAIRTCFQNTTKTNTASTIRSLPLAALAVGAGKKYEESLTEQQNKMKTFLLPLFNKPAASSITYWYLWLFFITFVVGITFMVDFYCIYGECYVYAREIELKERLPVPYDNYLKSLSSLSLCLWLIITIMGDKLVCFVFPMFVIAIFCYYKVRQVLLQSATILLQNATGFTKCDRTATLAFQNDIWKGNMGQICIWYTGICRIPKACTQQQMAESSLITVAITVLSVLIVLANVTICLLVISNRSLRTYTNGFLVSLAISDILLGGVLFPVILIIQESVASGYLISVILLSGIANHCCITFDRFIAVRHPFSYSFLIDKYFIKMVATAWLLATVISLLPLCWNTDRTLTIHQVYIFVEILLFIFVPYLMIFIAYFLVFKKLREHFRMLQETTAISISRREQTKRLSSEAKVAKVSLILIATELSWTDISLICISVLIVATNMAVCAIVVSNPRLRTYTNGFLVSLAVSDILTGGVFYPIHLSGPTSAAAVSEGYLIAFVLLSGVGNICLVTWDRYIAVAKPFQYKETVKAYFVKLIIGTWATSLVIAILPLTWQTNSNVLIHKVYLFLLMGLFVIIPYAAIFCAYYKIGRELRRHHQKIRNRSSNALSSKRVRSETKVAKVFLAIVIIFVLSWLPIIYMTTVESLNRPHLAPGTLETVSLFTVALSSLANPLLYAFMKEDILREFKKRSSLRRRRSLSLSLSAVELKTTTSTTCAVPLQPSLKYLQLT</sequence>
<evidence type="ECO:0000256" key="7">
    <source>
        <dbReference type="ARBA" id="ARBA00023170"/>
    </source>
</evidence>
<keyword evidence="7 9" id="KW-0675">Receptor</keyword>
<comment type="subcellular location">
    <subcellularLocation>
        <location evidence="1">Cell membrane</location>
        <topology evidence="1">Multi-pass membrane protein</topology>
    </subcellularLocation>
</comment>
<feature type="transmembrane region" description="Helical" evidence="10">
    <location>
        <begin position="44"/>
        <end position="65"/>
    </location>
</feature>
<dbReference type="PROSITE" id="PS50262">
    <property type="entry name" value="G_PROTEIN_RECEP_F1_2"/>
    <property type="match status" value="4"/>
</dbReference>
<feature type="transmembrane region" description="Helical" evidence="10">
    <location>
        <begin position="145"/>
        <end position="169"/>
    </location>
</feature>
<gene>
    <name evidence="12" type="ORF">PLOB_00007917</name>
</gene>
<evidence type="ECO:0000256" key="10">
    <source>
        <dbReference type="SAM" id="Phobius"/>
    </source>
</evidence>
<reference evidence="12 13" key="1">
    <citation type="submission" date="2022-05" db="EMBL/GenBank/DDBJ databases">
        <authorList>
            <consortium name="Genoscope - CEA"/>
            <person name="William W."/>
        </authorList>
    </citation>
    <scope>NUCLEOTIDE SEQUENCE [LARGE SCALE GENOMIC DNA]</scope>
</reference>
<dbReference type="Pfam" id="PF00001">
    <property type="entry name" value="7tm_1"/>
    <property type="match status" value="4"/>
</dbReference>
<evidence type="ECO:0000256" key="9">
    <source>
        <dbReference type="RuleBase" id="RU000688"/>
    </source>
</evidence>
<dbReference type="SUPFAM" id="SSF81321">
    <property type="entry name" value="Family A G protein-coupled receptor-like"/>
    <property type="match status" value="4"/>
</dbReference>
<feature type="transmembrane region" description="Helical" evidence="10">
    <location>
        <begin position="281"/>
        <end position="303"/>
    </location>
</feature>
<feature type="transmembrane region" description="Helical" evidence="10">
    <location>
        <begin position="752"/>
        <end position="776"/>
    </location>
</feature>
<feature type="transmembrane region" description="Helical" evidence="10">
    <location>
        <begin position="996"/>
        <end position="1016"/>
    </location>
</feature>
<evidence type="ECO:0000259" key="11">
    <source>
        <dbReference type="PROSITE" id="PS50262"/>
    </source>
</evidence>
<feature type="transmembrane region" description="Helical" evidence="10">
    <location>
        <begin position="257"/>
        <end position="274"/>
    </location>
</feature>
<feature type="transmembrane region" description="Helical" evidence="10">
    <location>
        <begin position="1193"/>
        <end position="1212"/>
    </location>
</feature>
<dbReference type="InterPro" id="IPR050569">
    <property type="entry name" value="TAAR"/>
</dbReference>
<feature type="transmembrane region" description="Helical" evidence="10">
    <location>
        <begin position="817"/>
        <end position="840"/>
    </location>
</feature>
<feature type="transmembrane region" description="Helical" evidence="10">
    <location>
        <begin position="385"/>
        <end position="402"/>
    </location>
</feature>
<keyword evidence="8 9" id="KW-0807">Transducer</keyword>
<evidence type="ECO:0000313" key="12">
    <source>
        <dbReference type="EMBL" id="CAH3166884.1"/>
    </source>
</evidence>
<dbReference type="PROSITE" id="PS00237">
    <property type="entry name" value="G_PROTEIN_RECEP_F1_1"/>
    <property type="match status" value="3"/>
</dbReference>
<dbReference type="PANTHER" id="PTHR24249">
    <property type="entry name" value="HISTAMINE RECEPTOR-RELATED G-PROTEIN COUPLED RECEPTOR"/>
    <property type="match status" value="1"/>
</dbReference>
<feature type="transmembrane region" description="Helical" evidence="10">
    <location>
        <begin position="651"/>
        <end position="684"/>
    </location>
</feature>
<feature type="transmembrane region" description="Helical" evidence="10">
    <location>
        <begin position="963"/>
        <end position="984"/>
    </location>
</feature>
<proteinExistence type="inferred from homology"/>
<accession>A0ABN8QMP9</accession>
<feature type="transmembrane region" description="Helical" evidence="10">
    <location>
        <begin position="601"/>
        <end position="631"/>
    </location>
</feature>
<evidence type="ECO:0000256" key="6">
    <source>
        <dbReference type="ARBA" id="ARBA00023136"/>
    </source>
</evidence>
<keyword evidence="13" id="KW-1185">Reference proteome</keyword>
<feature type="transmembrane region" description="Helical" evidence="10">
    <location>
        <begin position="1153"/>
        <end position="1173"/>
    </location>
</feature>
<dbReference type="Proteomes" id="UP001159405">
    <property type="component" value="Unassembled WGS sequence"/>
</dbReference>
<dbReference type="Gene3D" id="1.20.1070.10">
    <property type="entry name" value="Rhodopsin 7-helix transmembrane proteins"/>
    <property type="match status" value="4"/>
</dbReference>
<dbReference type="PRINTS" id="PR00237">
    <property type="entry name" value="GPCRRHODOPSN"/>
</dbReference>
<evidence type="ECO:0000256" key="1">
    <source>
        <dbReference type="ARBA" id="ARBA00004651"/>
    </source>
</evidence>
<evidence type="ECO:0000256" key="4">
    <source>
        <dbReference type="ARBA" id="ARBA00022989"/>
    </source>
</evidence>
<feature type="transmembrane region" description="Helical" evidence="10">
    <location>
        <begin position="1028"/>
        <end position="1047"/>
    </location>
</feature>
<keyword evidence="4 10" id="KW-1133">Transmembrane helix</keyword>
<keyword evidence="3 9" id="KW-0812">Transmembrane</keyword>
<name>A0ABN8QMP9_9CNID</name>
<feature type="domain" description="G-protein coupled receptors family 1 profile" evidence="11">
    <location>
        <begin position="767"/>
        <end position="956"/>
    </location>
</feature>
<protein>
    <recommendedName>
        <fullName evidence="11">G-protein coupled receptors family 1 profile domain-containing protein</fullName>
    </recommendedName>
</protein>
<keyword evidence="2" id="KW-1003">Cell membrane</keyword>
<dbReference type="CDD" id="cd00637">
    <property type="entry name" value="7tm_classA_rhodopsin-like"/>
    <property type="match status" value="2"/>
</dbReference>
<evidence type="ECO:0000256" key="8">
    <source>
        <dbReference type="ARBA" id="ARBA00023224"/>
    </source>
</evidence>
<dbReference type="PANTHER" id="PTHR24249:SF372">
    <property type="entry name" value="G-PROTEIN COUPLED RECEPTORS FAMILY 1 PROFILE DOMAIN-CONTAINING PROTEIN"/>
    <property type="match status" value="1"/>
</dbReference>
<feature type="transmembrane region" description="Helical" evidence="10">
    <location>
        <begin position="888"/>
        <end position="912"/>
    </location>
</feature>
<feature type="transmembrane region" description="Helical" evidence="10">
    <location>
        <begin position="855"/>
        <end position="876"/>
    </location>
</feature>
<evidence type="ECO:0000256" key="2">
    <source>
        <dbReference type="ARBA" id="ARBA00022475"/>
    </source>
</evidence>
<keyword evidence="5 9" id="KW-0297">G-protein coupled receptor</keyword>
<feature type="transmembrane region" description="Helical" evidence="10">
    <location>
        <begin position="788"/>
        <end position="810"/>
    </location>
</feature>
<feature type="transmembrane region" description="Helical" evidence="10">
    <location>
        <begin position="112"/>
        <end position="133"/>
    </location>
</feature>
<evidence type="ECO:0000313" key="13">
    <source>
        <dbReference type="Proteomes" id="UP001159405"/>
    </source>
</evidence>